<dbReference type="EMBL" id="HBIB01002655">
    <property type="protein sequence ID" value="CAE0239594.1"/>
    <property type="molecule type" value="Transcribed_RNA"/>
</dbReference>
<name>A0A7S3CWQ6_9EUKA</name>
<evidence type="ECO:0000256" key="1">
    <source>
        <dbReference type="SAM" id="Coils"/>
    </source>
</evidence>
<gene>
    <name evidence="2" type="ORF">PBIL07802_LOCUS1743</name>
</gene>
<feature type="coiled-coil region" evidence="1">
    <location>
        <begin position="42"/>
        <end position="97"/>
    </location>
</feature>
<keyword evidence="1" id="KW-0175">Coiled coil</keyword>
<dbReference type="AlphaFoldDB" id="A0A7S3CWQ6"/>
<protein>
    <submittedName>
        <fullName evidence="2">Uncharacterized protein</fullName>
    </submittedName>
</protein>
<evidence type="ECO:0000313" key="2">
    <source>
        <dbReference type="EMBL" id="CAE0239594.1"/>
    </source>
</evidence>
<sequence>MSLQRLISQNAKELFTLSRERLDLENENNAMKCRFSAADTSARKMKEEINAKVAEAVRLREKIGALQIEIRELESALEKQKEHNRSLQHRMAILRKEAKRAGHASVKPSPSIELRRSEQEIASTVAHGMIIENGENIRAAEVSALCVSPDHDDDEEFLDRAIADEEERSATLRSIVTASNHEI</sequence>
<accession>A0A7S3CWQ6</accession>
<organism evidence="2">
    <name type="scientific">Palpitomonas bilix</name>
    <dbReference type="NCBI Taxonomy" id="652834"/>
    <lineage>
        <taxon>Eukaryota</taxon>
        <taxon>Eukaryota incertae sedis</taxon>
    </lineage>
</organism>
<proteinExistence type="predicted"/>
<reference evidence="2" key="1">
    <citation type="submission" date="2021-01" db="EMBL/GenBank/DDBJ databases">
        <authorList>
            <person name="Corre E."/>
            <person name="Pelletier E."/>
            <person name="Niang G."/>
            <person name="Scheremetjew M."/>
            <person name="Finn R."/>
            <person name="Kale V."/>
            <person name="Holt S."/>
            <person name="Cochrane G."/>
            <person name="Meng A."/>
            <person name="Brown T."/>
            <person name="Cohen L."/>
        </authorList>
    </citation>
    <scope>NUCLEOTIDE SEQUENCE</scope>
    <source>
        <strain evidence="2">NIES-2562</strain>
    </source>
</reference>